<dbReference type="Proteomes" id="UP000298615">
    <property type="component" value="Chromosome"/>
</dbReference>
<dbReference type="AlphaFoldDB" id="A0A4D7CSP8"/>
<organism evidence="1 2">
    <name type="scientific">Vagococcus zengguangii</name>
    <dbReference type="NCBI Taxonomy" id="2571750"/>
    <lineage>
        <taxon>Bacteria</taxon>
        <taxon>Bacillati</taxon>
        <taxon>Bacillota</taxon>
        <taxon>Bacilli</taxon>
        <taxon>Lactobacillales</taxon>
        <taxon>Enterococcaceae</taxon>
        <taxon>Vagococcus</taxon>
    </lineage>
</organism>
<sequence>MSKKSKAYKGVILLESLMGLMIIVVLTVLIMPIIVQLKLSESQANQQLQVNRYLYEATRDKCLNTELANQSYRQDNEFYQVKIETSHQVISKLSLIRGTNEEESVMLIEER</sequence>
<dbReference type="RefSeq" id="WP_136952577.1">
    <property type="nucleotide sequence ID" value="NZ_CP039712.1"/>
</dbReference>
<evidence type="ECO:0000313" key="2">
    <source>
        <dbReference type="Proteomes" id="UP000298615"/>
    </source>
</evidence>
<dbReference type="KEGG" id="vao:FA707_01555"/>
<accession>A0A4D7CSP8</accession>
<reference evidence="1 2" key="1">
    <citation type="submission" date="2019-04" db="EMBL/GenBank/DDBJ databases">
        <title>Vagococcus sp. nov., isolated from faeces of yaks (Bos grunniens).</title>
        <authorList>
            <person name="Ge Y."/>
        </authorList>
    </citation>
    <scope>NUCLEOTIDE SEQUENCE [LARGE SCALE GENOMIC DNA]</scope>
    <source>
        <strain evidence="1 2">MN-17</strain>
    </source>
</reference>
<name>A0A4D7CSP8_9ENTE</name>
<protein>
    <submittedName>
        <fullName evidence="1">Uncharacterized protein</fullName>
    </submittedName>
</protein>
<gene>
    <name evidence="1" type="ORF">FA707_01555</name>
</gene>
<evidence type="ECO:0000313" key="1">
    <source>
        <dbReference type="EMBL" id="QCI85732.1"/>
    </source>
</evidence>
<dbReference type="EMBL" id="CP039712">
    <property type="protein sequence ID" value="QCI85732.1"/>
    <property type="molecule type" value="Genomic_DNA"/>
</dbReference>
<keyword evidence="2" id="KW-1185">Reference proteome</keyword>
<proteinExistence type="predicted"/>